<keyword evidence="1" id="KW-0732">Signal</keyword>
<feature type="chain" id="PRO_5041944535" description="Ecp2 effector protein domain-containing protein" evidence="1">
    <location>
        <begin position="32"/>
        <end position="168"/>
    </location>
</feature>
<organism evidence="2 3">
    <name type="scientific">Lepraria neglecta</name>
    <dbReference type="NCBI Taxonomy" id="209136"/>
    <lineage>
        <taxon>Eukaryota</taxon>
        <taxon>Fungi</taxon>
        <taxon>Dikarya</taxon>
        <taxon>Ascomycota</taxon>
        <taxon>Pezizomycotina</taxon>
        <taxon>Lecanoromycetes</taxon>
        <taxon>OSLEUM clade</taxon>
        <taxon>Lecanoromycetidae</taxon>
        <taxon>Lecanorales</taxon>
        <taxon>Lecanorineae</taxon>
        <taxon>Stereocaulaceae</taxon>
        <taxon>Lepraria</taxon>
    </lineage>
</organism>
<dbReference type="AlphaFoldDB" id="A0AAE0DL68"/>
<proteinExistence type="predicted"/>
<evidence type="ECO:0008006" key="4">
    <source>
        <dbReference type="Google" id="ProtNLM"/>
    </source>
</evidence>
<comment type="caution">
    <text evidence="2">The sequence shown here is derived from an EMBL/GenBank/DDBJ whole genome shotgun (WGS) entry which is preliminary data.</text>
</comment>
<evidence type="ECO:0000313" key="3">
    <source>
        <dbReference type="Proteomes" id="UP001276659"/>
    </source>
</evidence>
<dbReference type="EMBL" id="JASNWA010000007">
    <property type="protein sequence ID" value="KAK3173816.1"/>
    <property type="molecule type" value="Genomic_DNA"/>
</dbReference>
<evidence type="ECO:0000313" key="2">
    <source>
        <dbReference type="EMBL" id="KAK3173816.1"/>
    </source>
</evidence>
<protein>
    <recommendedName>
        <fullName evidence="4">Ecp2 effector protein domain-containing protein</fullName>
    </recommendedName>
</protein>
<keyword evidence="3" id="KW-1185">Reference proteome</keyword>
<reference evidence="2" key="1">
    <citation type="submission" date="2022-11" db="EMBL/GenBank/DDBJ databases">
        <title>Chromosomal genome sequence assembly and mating type (MAT) locus characterization of the leprose asexual lichenized fungus Lepraria neglecta (Nyl.) Erichsen.</title>
        <authorList>
            <person name="Allen J.L."/>
            <person name="Pfeffer B."/>
        </authorList>
    </citation>
    <scope>NUCLEOTIDE SEQUENCE</scope>
    <source>
        <strain evidence="2">Allen 5258</strain>
    </source>
</reference>
<feature type="signal peptide" evidence="1">
    <location>
        <begin position="1"/>
        <end position="31"/>
    </location>
</feature>
<gene>
    <name evidence="2" type="ORF">OEA41_007148</name>
</gene>
<name>A0AAE0DL68_9LECA</name>
<sequence length="168" mass="17980">MYHHSRASPPSYLLNTLLFFFTLRLIAFASAVSCWTKDYSPSPFIPTASDCHALAILLAANPTAETPLTFSGEPVTGPYIQLPKTYVQGTCYAEVIVDGRPYYDVATLADIADIIAETAILCLDKTLLGGRGYGGHEKTGHNNWLEIRVTGKVAGGSGGLGGENLGRE</sequence>
<evidence type="ECO:0000256" key="1">
    <source>
        <dbReference type="SAM" id="SignalP"/>
    </source>
</evidence>
<accession>A0AAE0DL68</accession>
<dbReference type="Proteomes" id="UP001276659">
    <property type="component" value="Unassembled WGS sequence"/>
</dbReference>